<organism evidence="1 2">
    <name type="scientific">candidate division KSB3 bacterium</name>
    <dbReference type="NCBI Taxonomy" id="2044937"/>
    <lineage>
        <taxon>Bacteria</taxon>
        <taxon>candidate division KSB3</taxon>
    </lineage>
</organism>
<reference evidence="1 2" key="1">
    <citation type="submission" date="2017-10" db="EMBL/GenBank/DDBJ databases">
        <title>Novel microbial diversity and functional potential in the marine mammal oral microbiome.</title>
        <authorList>
            <person name="Dudek N.K."/>
            <person name="Sun C.L."/>
            <person name="Burstein D."/>
            <person name="Kantor R.S."/>
            <person name="Aliaga Goltsman D.S."/>
            <person name="Bik E.M."/>
            <person name="Thomas B.C."/>
            <person name="Banfield J.F."/>
            <person name="Relman D.A."/>
        </authorList>
    </citation>
    <scope>NUCLEOTIDE SEQUENCE [LARGE SCALE GENOMIC DNA]</scope>
    <source>
        <strain evidence="1">DOLJORAL78_47_16</strain>
    </source>
</reference>
<comment type="caution">
    <text evidence="1">The sequence shown here is derived from an EMBL/GenBank/DDBJ whole genome shotgun (WGS) entry which is preliminary data.</text>
</comment>
<feature type="non-terminal residue" evidence="1">
    <location>
        <position position="1"/>
    </location>
</feature>
<sequence length="112" mass="12900">QPVDQFLAKHFAGSFMHLHSTSMFILDAFLELEGLQCFEVNYEVGSGGPDIKGMVPYFRKFQEADRSLIVRGSFTLDEFRYLIDSLDPRGLYIYIMVEHMQEVETLRPIAGM</sequence>
<gene>
    <name evidence="1" type="ORF">CSA56_07505</name>
</gene>
<dbReference type="AlphaFoldDB" id="A0A2G6KFR6"/>
<evidence type="ECO:0000313" key="1">
    <source>
        <dbReference type="EMBL" id="PIE34516.1"/>
    </source>
</evidence>
<accession>A0A2G6KFR6</accession>
<dbReference type="EMBL" id="PDSK01000086">
    <property type="protein sequence ID" value="PIE34516.1"/>
    <property type="molecule type" value="Genomic_DNA"/>
</dbReference>
<dbReference type="Proteomes" id="UP000230821">
    <property type="component" value="Unassembled WGS sequence"/>
</dbReference>
<name>A0A2G6KFR6_9BACT</name>
<protein>
    <submittedName>
        <fullName evidence="1">Uncharacterized protein</fullName>
    </submittedName>
</protein>
<evidence type="ECO:0000313" key="2">
    <source>
        <dbReference type="Proteomes" id="UP000230821"/>
    </source>
</evidence>
<proteinExistence type="predicted"/>